<protein>
    <submittedName>
        <fullName evidence="1">Uncharacterized protein</fullName>
    </submittedName>
</protein>
<evidence type="ECO:0000313" key="2">
    <source>
        <dbReference type="Proteomes" id="UP000016960"/>
    </source>
</evidence>
<organism evidence="1 2">
    <name type="scientific">Rubidibacter lacunae KORDI 51-2</name>
    <dbReference type="NCBI Taxonomy" id="582515"/>
    <lineage>
        <taxon>Bacteria</taxon>
        <taxon>Bacillati</taxon>
        <taxon>Cyanobacteriota</taxon>
        <taxon>Cyanophyceae</taxon>
        <taxon>Oscillatoriophycideae</taxon>
        <taxon>Chroococcales</taxon>
        <taxon>Aphanothecaceae</taxon>
        <taxon>Rubidibacter</taxon>
    </lineage>
</organism>
<dbReference type="AlphaFoldDB" id="U5DDH3"/>
<proteinExistence type="predicted"/>
<evidence type="ECO:0000313" key="1">
    <source>
        <dbReference type="EMBL" id="ERN42558.1"/>
    </source>
</evidence>
<dbReference type="EMBL" id="ASSJ01000017">
    <property type="protein sequence ID" value="ERN42558.1"/>
    <property type="molecule type" value="Genomic_DNA"/>
</dbReference>
<reference evidence="1 2" key="1">
    <citation type="submission" date="2013-05" db="EMBL/GenBank/DDBJ databases">
        <title>Draft genome sequence of Rubidibacter lacunae KORDI 51-2.</title>
        <authorList>
            <person name="Choi D.H."/>
            <person name="Noh J.H."/>
            <person name="Kwon K.-K."/>
            <person name="Lee J.-H."/>
            <person name="Ryu J.-Y."/>
        </authorList>
    </citation>
    <scope>NUCLEOTIDE SEQUENCE [LARGE SCALE GENOMIC DNA]</scope>
    <source>
        <strain evidence="1 2">KORDI 51-2</strain>
    </source>
</reference>
<gene>
    <name evidence="1" type="ORF">KR51_00008810</name>
</gene>
<comment type="caution">
    <text evidence="1">The sequence shown here is derived from an EMBL/GenBank/DDBJ whole genome shotgun (WGS) entry which is preliminary data.</text>
</comment>
<keyword evidence="2" id="KW-1185">Reference proteome</keyword>
<sequence length="77" mass="8042">MQRLPSAAEFGCEEISRASTPCDGVAVGEQLGVSTSFAGEGSDVGDEEGLAERPFTIAEMLMKCGLALISPFGEQCR</sequence>
<name>U5DDH3_9CHRO</name>
<dbReference type="Proteomes" id="UP000016960">
    <property type="component" value="Unassembled WGS sequence"/>
</dbReference>
<accession>U5DDH3</accession>
<dbReference type="InParanoid" id="U5DDH3"/>